<dbReference type="EMBL" id="JAGIZQ010000008">
    <property type="protein sequence ID" value="KAH6613522.1"/>
    <property type="molecule type" value="Genomic_DNA"/>
</dbReference>
<sequence>MRGSRLWWWRRKRRFGGGRFRAGRRRWWWCCCFGAGRGFVWLRGLLSLLVVRWRFRRRGVVGRGGCRWGGVVWRRAFLAIAFLVLIGNGLWEKVRFCFPRRLGVRWRDAV</sequence>
<protein>
    <submittedName>
        <fullName evidence="1">Uncharacterized protein</fullName>
    </submittedName>
</protein>
<keyword evidence="2" id="KW-1185">Reference proteome</keyword>
<evidence type="ECO:0000313" key="1">
    <source>
        <dbReference type="EMBL" id="KAH6613522.1"/>
    </source>
</evidence>
<reference evidence="1 2" key="1">
    <citation type="journal article" date="2021" name="Nat. Commun.">
        <title>Genetic determinants of endophytism in the Arabidopsis root mycobiome.</title>
        <authorList>
            <person name="Mesny F."/>
            <person name="Miyauchi S."/>
            <person name="Thiergart T."/>
            <person name="Pickel B."/>
            <person name="Atanasova L."/>
            <person name="Karlsson M."/>
            <person name="Huettel B."/>
            <person name="Barry K.W."/>
            <person name="Haridas S."/>
            <person name="Chen C."/>
            <person name="Bauer D."/>
            <person name="Andreopoulos W."/>
            <person name="Pangilinan J."/>
            <person name="LaButti K."/>
            <person name="Riley R."/>
            <person name="Lipzen A."/>
            <person name="Clum A."/>
            <person name="Drula E."/>
            <person name="Henrissat B."/>
            <person name="Kohler A."/>
            <person name="Grigoriev I.V."/>
            <person name="Martin F.M."/>
            <person name="Hacquard S."/>
        </authorList>
    </citation>
    <scope>NUCLEOTIDE SEQUENCE [LARGE SCALE GENOMIC DNA]</scope>
    <source>
        <strain evidence="1 2">MPI-SDFR-AT-0079</strain>
    </source>
</reference>
<name>A0ACB7NUB0_9PEZI</name>
<accession>A0ACB7NUB0</accession>
<organism evidence="1 2">
    <name type="scientific">Chaetomium tenue</name>
    <dbReference type="NCBI Taxonomy" id="1854479"/>
    <lineage>
        <taxon>Eukaryota</taxon>
        <taxon>Fungi</taxon>
        <taxon>Dikarya</taxon>
        <taxon>Ascomycota</taxon>
        <taxon>Pezizomycotina</taxon>
        <taxon>Sordariomycetes</taxon>
        <taxon>Sordariomycetidae</taxon>
        <taxon>Sordariales</taxon>
        <taxon>Chaetomiaceae</taxon>
        <taxon>Chaetomium</taxon>
    </lineage>
</organism>
<comment type="caution">
    <text evidence="1">The sequence shown here is derived from an EMBL/GenBank/DDBJ whole genome shotgun (WGS) entry which is preliminary data.</text>
</comment>
<proteinExistence type="predicted"/>
<dbReference type="Proteomes" id="UP000724584">
    <property type="component" value="Unassembled WGS sequence"/>
</dbReference>
<gene>
    <name evidence="1" type="ORF">F5144DRAFT_587929</name>
</gene>
<evidence type="ECO:0000313" key="2">
    <source>
        <dbReference type="Proteomes" id="UP000724584"/>
    </source>
</evidence>